<dbReference type="InterPro" id="IPR041588">
    <property type="entry name" value="Integrase_H2C2"/>
</dbReference>
<dbReference type="RefSeq" id="XP_071923173.1">
    <property type="nucleotide sequence ID" value="XM_072067072.1"/>
</dbReference>
<dbReference type="InterPro" id="IPR036875">
    <property type="entry name" value="Znf_CCHC_sf"/>
</dbReference>
<dbReference type="InterPro" id="IPR001878">
    <property type="entry name" value="Znf_CCHC"/>
</dbReference>
<organism evidence="4 5">
    <name type="scientific">Coffea arabica</name>
    <name type="common">Arabian coffee</name>
    <dbReference type="NCBI Taxonomy" id="13443"/>
    <lineage>
        <taxon>Eukaryota</taxon>
        <taxon>Viridiplantae</taxon>
        <taxon>Streptophyta</taxon>
        <taxon>Embryophyta</taxon>
        <taxon>Tracheophyta</taxon>
        <taxon>Spermatophyta</taxon>
        <taxon>Magnoliopsida</taxon>
        <taxon>eudicotyledons</taxon>
        <taxon>Gunneridae</taxon>
        <taxon>Pentapetalae</taxon>
        <taxon>asterids</taxon>
        <taxon>lamiids</taxon>
        <taxon>Gentianales</taxon>
        <taxon>Rubiaceae</taxon>
        <taxon>Ixoroideae</taxon>
        <taxon>Gardenieae complex</taxon>
        <taxon>Bertiereae - Coffeeae clade</taxon>
        <taxon>Coffeeae</taxon>
        <taxon>Coffea</taxon>
    </lineage>
</organism>
<reference evidence="5" key="1">
    <citation type="submission" date="2025-08" db="UniProtKB">
        <authorList>
            <consortium name="RefSeq"/>
        </authorList>
    </citation>
    <scope>IDENTIFICATION</scope>
    <source>
        <tissue evidence="5">Leaves</tissue>
    </source>
</reference>
<gene>
    <name evidence="5" type="primary">LOC140015169</name>
</gene>
<dbReference type="Gene3D" id="3.30.420.10">
    <property type="entry name" value="Ribonuclease H-like superfamily/Ribonuclease H"/>
    <property type="match status" value="1"/>
</dbReference>
<evidence type="ECO:0000313" key="5">
    <source>
        <dbReference type="RefSeq" id="XP_071923173.1"/>
    </source>
</evidence>
<dbReference type="InterPro" id="IPR043502">
    <property type="entry name" value="DNA/RNA_pol_sf"/>
</dbReference>
<proteinExistence type="predicted"/>
<dbReference type="SUPFAM" id="SSF56672">
    <property type="entry name" value="DNA/RNA polymerases"/>
    <property type="match status" value="1"/>
</dbReference>
<feature type="compositionally biased region" description="Polar residues" evidence="2">
    <location>
        <begin position="100"/>
        <end position="112"/>
    </location>
</feature>
<evidence type="ECO:0000256" key="2">
    <source>
        <dbReference type="SAM" id="MobiDB-lite"/>
    </source>
</evidence>
<dbReference type="Gene3D" id="2.40.70.10">
    <property type="entry name" value="Acid Proteases"/>
    <property type="match status" value="1"/>
</dbReference>
<keyword evidence="1" id="KW-0479">Metal-binding</keyword>
<dbReference type="PROSITE" id="PS50158">
    <property type="entry name" value="ZF_CCHC"/>
    <property type="match status" value="1"/>
</dbReference>
<feature type="compositionally biased region" description="Polar residues" evidence="2">
    <location>
        <begin position="122"/>
        <end position="141"/>
    </location>
</feature>
<dbReference type="InterPro" id="IPR012337">
    <property type="entry name" value="RNaseH-like_sf"/>
</dbReference>
<dbReference type="InterPro" id="IPR036397">
    <property type="entry name" value="RNaseH_sf"/>
</dbReference>
<dbReference type="Gene3D" id="4.10.60.10">
    <property type="entry name" value="Zinc finger, CCHC-type"/>
    <property type="match status" value="1"/>
</dbReference>
<keyword evidence="1" id="KW-0862">Zinc</keyword>
<dbReference type="CDD" id="cd00303">
    <property type="entry name" value="retropepsin_like"/>
    <property type="match status" value="1"/>
</dbReference>
<dbReference type="SUPFAM" id="SSF57756">
    <property type="entry name" value="Retrovirus zinc finger-like domains"/>
    <property type="match status" value="1"/>
</dbReference>
<dbReference type="Proteomes" id="UP001652660">
    <property type="component" value="Chromosome 10e"/>
</dbReference>
<evidence type="ECO:0000256" key="1">
    <source>
        <dbReference type="PROSITE-ProRule" id="PRU00047"/>
    </source>
</evidence>
<dbReference type="PANTHER" id="PTHR35046">
    <property type="entry name" value="ZINC KNUCKLE (CCHC-TYPE) FAMILY PROTEIN"/>
    <property type="match status" value="1"/>
</dbReference>
<dbReference type="Gene3D" id="1.10.340.70">
    <property type="match status" value="1"/>
</dbReference>
<evidence type="ECO:0000259" key="3">
    <source>
        <dbReference type="PROSITE" id="PS50158"/>
    </source>
</evidence>
<sequence>MRSLMRKRFVPSYYSRDLYRRVQALTQGSMSVEDYYKEMEMAITKADLREDDEATMARFLHSLRPKIAEVVELQHYLDMNEMLEKAVTVERRLKRRGSARQGTTYQAGNWRTPQPKKEEKVTASSNLPRPSAFAPQSQVKVTSKPGVEASKPRSRDTKCFKCQGFGHIASQCPNQKTMLLLPNGEVVSDKEGEYEGMPLLEEEGNDSGEELPTHEEIGCLVVRKVLTTRAKEEEMEVQRDNLFNTRCHIKDKVCSVVIDSGSCANVASLLMVEKLGLPVVKHPRPYRLQWLNNKGEVCMFRQVKVPFRIGKYDDEVTCDVVPMQASHLILGRPWQYDRDVEFKRRANKYVFMHCNRKEFEDIFPEDVPDGLPHLRGIEHQIDLIPGAPLPNKPVYRMGPEETKELQRQVEELLRKGWAQESLSPCVVPVILVPKKDGAWRMCTDCRAVNDIMGIHVDEEKVKPIQEWLTPTSVSDVCSFHGLASFYSRFVKDFSTLQRHSPWVAFIESFPYVIKYKTGKSNVVADALSRRYALLTALDAKLLGFELMKELYEEDMDFSTAYVNCGKSDFEKFYVHDGFLFYLTKLCIPKGSIRDLLVRESHSGGLMGHFGVTKTLAILQEHLYWPHMHKNVERIVERCGVCHKAKSRVNPNGLYTPLPIPNQPWVDISMDFVIGLPRSKRGHDSIAVVVDRFSKMAHFIACHKTDDALHIADLFFKEVGNQVV</sequence>
<dbReference type="SUPFAM" id="SSF53098">
    <property type="entry name" value="Ribonuclease H-like"/>
    <property type="match status" value="1"/>
</dbReference>
<dbReference type="InterPro" id="IPR021109">
    <property type="entry name" value="Peptidase_aspartic_dom_sf"/>
</dbReference>
<keyword evidence="1" id="KW-0863">Zinc-finger</keyword>
<protein>
    <recommendedName>
        <fullName evidence="3">CCHC-type domain-containing protein</fullName>
    </recommendedName>
</protein>
<dbReference type="PANTHER" id="PTHR35046:SF9">
    <property type="entry name" value="RNA-DIRECTED DNA POLYMERASE"/>
    <property type="match status" value="1"/>
</dbReference>
<keyword evidence="4" id="KW-1185">Reference proteome</keyword>
<dbReference type="Gene3D" id="3.10.10.10">
    <property type="entry name" value="HIV Type 1 Reverse Transcriptase, subunit A, domain 1"/>
    <property type="match status" value="1"/>
</dbReference>
<feature type="domain" description="CCHC-type" evidence="3">
    <location>
        <begin position="158"/>
        <end position="174"/>
    </location>
</feature>
<dbReference type="Pfam" id="PF00098">
    <property type="entry name" value="zf-CCHC"/>
    <property type="match status" value="1"/>
</dbReference>
<accession>A0ABM4VUG1</accession>
<dbReference type="Pfam" id="PF03732">
    <property type="entry name" value="Retrotrans_gag"/>
    <property type="match status" value="1"/>
</dbReference>
<name>A0ABM4VUG1_COFAR</name>
<evidence type="ECO:0000313" key="4">
    <source>
        <dbReference type="Proteomes" id="UP001652660"/>
    </source>
</evidence>
<dbReference type="Pfam" id="PF17921">
    <property type="entry name" value="Integrase_H2C2"/>
    <property type="match status" value="1"/>
</dbReference>
<dbReference type="InterPro" id="IPR005162">
    <property type="entry name" value="Retrotrans_gag_dom"/>
</dbReference>
<feature type="region of interest" description="Disordered" evidence="2">
    <location>
        <begin position="95"/>
        <end position="153"/>
    </location>
</feature>
<dbReference type="SMART" id="SM00343">
    <property type="entry name" value="ZnF_C2HC"/>
    <property type="match status" value="1"/>
</dbReference>
<dbReference type="GeneID" id="140015169"/>